<dbReference type="EMBL" id="VSSQ01056590">
    <property type="protein sequence ID" value="MPN10441.1"/>
    <property type="molecule type" value="Genomic_DNA"/>
</dbReference>
<name>A0A645F813_9ZZZZ</name>
<proteinExistence type="predicted"/>
<protein>
    <submittedName>
        <fullName evidence="2">Uncharacterized protein</fullName>
    </submittedName>
</protein>
<gene>
    <name evidence="2" type="ORF">SDC9_157736</name>
</gene>
<sequence>MQDFSFGKSIKQKKQQQIDRQHPAEIKRQGLNCMDGKIVAGKFCVAVFWVSQHQQTVGGIPHKNRIIRKVPFGKHRDILHRIALDKLRRGVNRPHALPALI</sequence>
<evidence type="ECO:0000313" key="2">
    <source>
        <dbReference type="EMBL" id="MPN10441.1"/>
    </source>
</evidence>
<comment type="caution">
    <text evidence="2">The sequence shown here is derived from an EMBL/GenBank/DDBJ whole genome shotgun (WGS) entry which is preliminary data.</text>
</comment>
<accession>A0A645F813</accession>
<evidence type="ECO:0000256" key="1">
    <source>
        <dbReference type="SAM" id="MobiDB-lite"/>
    </source>
</evidence>
<organism evidence="2">
    <name type="scientific">bioreactor metagenome</name>
    <dbReference type="NCBI Taxonomy" id="1076179"/>
    <lineage>
        <taxon>unclassified sequences</taxon>
        <taxon>metagenomes</taxon>
        <taxon>ecological metagenomes</taxon>
    </lineage>
</organism>
<dbReference type="AlphaFoldDB" id="A0A645F813"/>
<feature type="region of interest" description="Disordered" evidence="1">
    <location>
        <begin position="1"/>
        <end position="22"/>
    </location>
</feature>
<reference evidence="2" key="1">
    <citation type="submission" date="2019-08" db="EMBL/GenBank/DDBJ databases">
        <authorList>
            <person name="Kucharzyk K."/>
            <person name="Murdoch R.W."/>
            <person name="Higgins S."/>
            <person name="Loffler F."/>
        </authorList>
    </citation>
    <scope>NUCLEOTIDE SEQUENCE</scope>
</reference>